<evidence type="ECO:0000256" key="6">
    <source>
        <dbReference type="HAMAP-Rule" id="MF_01877"/>
    </source>
</evidence>
<dbReference type="OrthoDB" id="9809084at2"/>
<dbReference type="PANTHER" id="PTHR46111">
    <property type="entry name" value="RIBOSOMAL RNA SMALL SUBUNIT METHYLTRANSFERASE I"/>
    <property type="match status" value="1"/>
</dbReference>
<dbReference type="Proteomes" id="UP000046155">
    <property type="component" value="Unassembled WGS sequence"/>
</dbReference>
<name>A0A0B7MA80_9FIRM</name>
<dbReference type="Pfam" id="PF00590">
    <property type="entry name" value="TP_methylase"/>
    <property type="match status" value="1"/>
</dbReference>
<dbReference type="PANTHER" id="PTHR46111:SF1">
    <property type="entry name" value="RIBOSOMAL RNA SMALL SUBUNIT METHYLTRANSFERASE I"/>
    <property type="match status" value="1"/>
</dbReference>
<keyword evidence="2 6" id="KW-0698">rRNA processing</keyword>
<dbReference type="PROSITE" id="PS01296">
    <property type="entry name" value="RSMI"/>
    <property type="match status" value="1"/>
</dbReference>
<evidence type="ECO:0000256" key="2">
    <source>
        <dbReference type="ARBA" id="ARBA00022552"/>
    </source>
</evidence>
<keyword evidence="5 6" id="KW-0949">S-adenosyl-L-methionine</keyword>
<evidence type="ECO:0000256" key="1">
    <source>
        <dbReference type="ARBA" id="ARBA00022490"/>
    </source>
</evidence>
<evidence type="ECO:0000313" key="9">
    <source>
        <dbReference type="Proteomes" id="UP000046155"/>
    </source>
</evidence>
<comment type="function">
    <text evidence="6">Catalyzes the 2'-O-methylation of the ribose of cytidine 1402 (C1402) in 16S rRNA.</text>
</comment>
<accession>A0A0B7MA80</accession>
<dbReference type="GO" id="GO:0005737">
    <property type="term" value="C:cytoplasm"/>
    <property type="evidence" value="ECO:0007669"/>
    <property type="project" value="UniProtKB-SubCell"/>
</dbReference>
<protein>
    <recommendedName>
        <fullName evidence="6">Ribosomal RNA small subunit methyltransferase I</fullName>
        <ecNumber evidence="6">2.1.1.198</ecNumber>
    </recommendedName>
    <alternativeName>
        <fullName evidence="6">16S rRNA 2'-O-ribose C1402 methyltransferase</fullName>
    </alternativeName>
    <alternativeName>
        <fullName evidence="6">rRNA (cytidine-2'-O-)-methyltransferase RsmI</fullName>
    </alternativeName>
</protein>
<keyword evidence="9" id="KW-1185">Reference proteome</keyword>
<evidence type="ECO:0000256" key="5">
    <source>
        <dbReference type="ARBA" id="ARBA00022691"/>
    </source>
</evidence>
<comment type="catalytic activity">
    <reaction evidence="6">
        <text>cytidine(1402) in 16S rRNA + S-adenosyl-L-methionine = 2'-O-methylcytidine(1402) in 16S rRNA + S-adenosyl-L-homocysteine + H(+)</text>
        <dbReference type="Rhea" id="RHEA:42924"/>
        <dbReference type="Rhea" id="RHEA-COMP:10285"/>
        <dbReference type="Rhea" id="RHEA-COMP:10286"/>
        <dbReference type="ChEBI" id="CHEBI:15378"/>
        <dbReference type="ChEBI" id="CHEBI:57856"/>
        <dbReference type="ChEBI" id="CHEBI:59789"/>
        <dbReference type="ChEBI" id="CHEBI:74495"/>
        <dbReference type="ChEBI" id="CHEBI:82748"/>
        <dbReference type="EC" id="2.1.1.198"/>
    </reaction>
</comment>
<dbReference type="InterPro" id="IPR014776">
    <property type="entry name" value="4pyrrole_Mease_sub2"/>
</dbReference>
<organism evidence="8 9">
    <name type="scientific">Syntrophaceticus schinkii</name>
    <dbReference type="NCBI Taxonomy" id="499207"/>
    <lineage>
        <taxon>Bacteria</taxon>
        <taxon>Bacillati</taxon>
        <taxon>Bacillota</taxon>
        <taxon>Clostridia</taxon>
        <taxon>Thermoanaerobacterales</taxon>
        <taxon>Thermoanaerobacterales Family III. Incertae Sedis</taxon>
        <taxon>Syntrophaceticus</taxon>
    </lineage>
</organism>
<dbReference type="NCBIfam" id="TIGR00096">
    <property type="entry name" value="16S rRNA (cytidine(1402)-2'-O)-methyltransferase"/>
    <property type="match status" value="1"/>
</dbReference>
<keyword evidence="3 6" id="KW-0489">Methyltransferase</keyword>
<comment type="similarity">
    <text evidence="6">Belongs to the methyltransferase superfamily. RsmI family.</text>
</comment>
<dbReference type="EMBL" id="CDRZ01000005">
    <property type="protein sequence ID" value="CEO87399.1"/>
    <property type="molecule type" value="Genomic_DNA"/>
</dbReference>
<dbReference type="InterPro" id="IPR035996">
    <property type="entry name" value="4pyrrol_Methylase_sf"/>
</dbReference>
<dbReference type="GO" id="GO:0070677">
    <property type="term" value="F:rRNA (cytosine-2'-O-)-methyltransferase activity"/>
    <property type="evidence" value="ECO:0007669"/>
    <property type="project" value="UniProtKB-UniRule"/>
</dbReference>
<sequence length="278" mass="30394">MKIGILYICPTPLGNLDDITGRALEVLGRVDLIAAEDTRHTRKLLTHYGIAAKTTSYHEHNEREKASFLLAELDQGRKIALVSDAGTPAISDPGYILVQQALAAGHQVTVLPGPSAVIAALVVSGCMPHSLLLYRLSAAAKRGRRQDLLEELEANSWTGVFYESPHRLRDTIKDFCALWGAERRVAVVRELTKQFEEVFRGSFGEAYEYFSATPRGEITLVVEGKQAGEEEDITEDSEMICEAVDALIKAGAGVHDACKGVGRALGLSKSKVYRAYHK</sequence>
<evidence type="ECO:0000256" key="3">
    <source>
        <dbReference type="ARBA" id="ARBA00022603"/>
    </source>
</evidence>
<gene>
    <name evidence="6 8" type="primary">rsmI</name>
    <name evidence="8" type="ORF">SSCH_1020003</name>
</gene>
<reference evidence="9" key="1">
    <citation type="submission" date="2015-01" db="EMBL/GenBank/DDBJ databases">
        <authorList>
            <person name="Manzoor Shahid"/>
            <person name="Zubair Saima"/>
        </authorList>
    </citation>
    <scope>NUCLEOTIDE SEQUENCE [LARGE SCALE GENOMIC DNA]</scope>
    <source>
        <strain evidence="9">Sp3</strain>
    </source>
</reference>
<dbReference type="Gene3D" id="3.30.950.10">
    <property type="entry name" value="Methyltransferase, Cobalt-precorrin-4 Transmethylase, Domain 2"/>
    <property type="match status" value="1"/>
</dbReference>
<evidence type="ECO:0000256" key="4">
    <source>
        <dbReference type="ARBA" id="ARBA00022679"/>
    </source>
</evidence>
<dbReference type="PIRSF" id="PIRSF005917">
    <property type="entry name" value="MTase_YraL"/>
    <property type="match status" value="1"/>
</dbReference>
<dbReference type="AlphaFoldDB" id="A0A0B7MA80"/>
<dbReference type="EC" id="2.1.1.198" evidence="6"/>
<keyword evidence="1 6" id="KW-0963">Cytoplasm</keyword>
<dbReference type="InterPro" id="IPR008189">
    <property type="entry name" value="rRNA_ssu_MeTfrase_I"/>
</dbReference>
<evidence type="ECO:0000259" key="7">
    <source>
        <dbReference type="Pfam" id="PF00590"/>
    </source>
</evidence>
<dbReference type="RefSeq" id="WP_044663774.1">
    <property type="nucleotide sequence ID" value="NZ_CDRZ01000005.1"/>
</dbReference>
<dbReference type="FunFam" id="3.40.1010.10:FF:000002">
    <property type="entry name" value="Ribosomal RNA small subunit methyltransferase I"/>
    <property type="match status" value="1"/>
</dbReference>
<dbReference type="InterPro" id="IPR014777">
    <property type="entry name" value="4pyrrole_Mease_sub1"/>
</dbReference>
<keyword evidence="4 6" id="KW-0808">Transferase</keyword>
<dbReference type="Gene3D" id="3.40.1010.10">
    <property type="entry name" value="Cobalt-precorrin-4 Transmethylase, Domain 1"/>
    <property type="match status" value="1"/>
</dbReference>
<dbReference type="SUPFAM" id="SSF53790">
    <property type="entry name" value="Tetrapyrrole methylase"/>
    <property type="match status" value="1"/>
</dbReference>
<dbReference type="CDD" id="cd11648">
    <property type="entry name" value="RsmI"/>
    <property type="match status" value="1"/>
</dbReference>
<dbReference type="InterPro" id="IPR000878">
    <property type="entry name" value="4pyrrol_Mease"/>
</dbReference>
<comment type="subcellular location">
    <subcellularLocation>
        <location evidence="6">Cytoplasm</location>
    </subcellularLocation>
</comment>
<dbReference type="HAMAP" id="MF_01877">
    <property type="entry name" value="16SrRNA_methyltr_I"/>
    <property type="match status" value="1"/>
</dbReference>
<proteinExistence type="inferred from homology"/>
<evidence type="ECO:0000313" key="8">
    <source>
        <dbReference type="EMBL" id="CEO87399.1"/>
    </source>
</evidence>
<dbReference type="InterPro" id="IPR018063">
    <property type="entry name" value="SAM_MeTrfase_RsmI_CS"/>
</dbReference>
<feature type="domain" description="Tetrapyrrole methylase" evidence="7">
    <location>
        <begin position="6"/>
        <end position="206"/>
    </location>
</feature>